<proteinExistence type="predicted"/>
<evidence type="ECO:0000313" key="1">
    <source>
        <dbReference type="EMBL" id="WXG68599.1"/>
    </source>
</evidence>
<reference evidence="1 2" key="1">
    <citation type="submission" date="2024-03" db="EMBL/GenBank/DDBJ databases">
        <title>Natural products discovery in diverse microorganisms through a two-stage MS feature dereplication strategy.</title>
        <authorList>
            <person name="Zhang R."/>
        </authorList>
    </citation>
    <scope>NUCLEOTIDE SEQUENCE [LARGE SCALE GENOMIC DNA]</scope>
    <source>
        <strain evidence="1 2">18930</strain>
    </source>
</reference>
<sequence>MPMYQLRTDDDEVLAEAELPSDSKAMTWAVRQTTELSKTLGGRRWQGHRLVGNVWEHRFGGGRGASTQDAVA</sequence>
<keyword evidence="2" id="KW-1185">Reference proteome</keyword>
<name>A0ABZ2PI06_9NOCA</name>
<protein>
    <submittedName>
        <fullName evidence="1">Uncharacterized protein</fullName>
    </submittedName>
</protein>
<accession>A0ABZ2PI06</accession>
<organism evidence="1 2">
    <name type="scientific">Rhodococcus sovatensis</name>
    <dbReference type="NCBI Taxonomy" id="1805840"/>
    <lineage>
        <taxon>Bacteria</taxon>
        <taxon>Bacillati</taxon>
        <taxon>Actinomycetota</taxon>
        <taxon>Actinomycetes</taxon>
        <taxon>Mycobacteriales</taxon>
        <taxon>Nocardiaceae</taxon>
        <taxon>Rhodococcus</taxon>
    </lineage>
</organism>
<dbReference type="Proteomes" id="UP001432000">
    <property type="component" value="Chromosome"/>
</dbReference>
<dbReference type="EMBL" id="CP147846">
    <property type="protein sequence ID" value="WXG68599.1"/>
    <property type="molecule type" value="Genomic_DNA"/>
</dbReference>
<dbReference type="RefSeq" id="WP_338888903.1">
    <property type="nucleotide sequence ID" value="NZ_CP147846.1"/>
</dbReference>
<gene>
    <name evidence="1" type="ORF">WDS16_25990</name>
</gene>
<evidence type="ECO:0000313" key="2">
    <source>
        <dbReference type="Proteomes" id="UP001432000"/>
    </source>
</evidence>